<sequence>MAPNSRYRWLQIAGIVTLVLAAAVLVLALRHQAKEKREREDIGLRAQEMMNQIEAEAQRMEKAAAQK</sequence>
<gene>
    <name evidence="2" type="ORF">FHT02_001379</name>
</gene>
<keyword evidence="3" id="KW-1185">Reference proteome</keyword>
<comment type="caution">
    <text evidence="2">The sequence shown here is derived from an EMBL/GenBank/DDBJ whole genome shotgun (WGS) entry which is preliminary data.</text>
</comment>
<dbReference type="EMBL" id="JACIJF010000003">
    <property type="protein sequence ID" value="MBB5710151.1"/>
    <property type="molecule type" value="Genomic_DNA"/>
</dbReference>
<accession>A0A840YPI6</accession>
<evidence type="ECO:0000313" key="2">
    <source>
        <dbReference type="EMBL" id="MBB5710151.1"/>
    </source>
</evidence>
<keyword evidence="1" id="KW-0812">Transmembrane</keyword>
<keyword evidence="1" id="KW-0472">Membrane</keyword>
<keyword evidence="1" id="KW-1133">Transmembrane helix</keyword>
<dbReference type="RefSeq" id="WP_184085826.1">
    <property type="nucleotide sequence ID" value="NZ_JACIJF010000003.1"/>
</dbReference>
<organism evidence="2 3">
    <name type="scientific">Sphingomonas xinjiangensis</name>
    <dbReference type="NCBI Taxonomy" id="643568"/>
    <lineage>
        <taxon>Bacteria</taxon>
        <taxon>Pseudomonadati</taxon>
        <taxon>Pseudomonadota</taxon>
        <taxon>Alphaproteobacteria</taxon>
        <taxon>Sphingomonadales</taxon>
        <taxon>Sphingomonadaceae</taxon>
        <taxon>Sphingomonas</taxon>
    </lineage>
</organism>
<feature type="transmembrane region" description="Helical" evidence="1">
    <location>
        <begin position="12"/>
        <end position="29"/>
    </location>
</feature>
<proteinExistence type="predicted"/>
<dbReference type="Proteomes" id="UP000527143">
    <property type="component" value="Unassembled WGS sequence"/>
</dbReference>
<reference evidence="2 3" key="1">
    <citation type="submission" date="2020-08" db="EMBL/GenBank/DDBJ databases">
        <title>Genomic Encyclopedia of Type Strains, Phase IV (KMG-IV): sequencing the most valuable type-strain genomes for metagenomic binning, comparative biology and taxonomic classification.</title>
        <authorList>
            <person name="Goeker M."/>
        </authorList>
    </citation>
    <scope>NUCLEOTIDE SEQUENCE [LARGE SCALE GENOMIC DNA]</scope>
    <source>
        <strain evidence="2 3">DSM 26736</strain>
    </source>
</reference>
<protein>
    <submittedName>
        <fullName evidence="2">Ca2+/Na+ antiporter</fullName>
    </submittedName>
</protein>
<dbReference type="AlphaFoldDB" id="A0A840YPI6"/>
<name>A0A840YPI6_9SPHN</name>
<evidence type="ECO:0000256" key="1">
    <source>
        <dbReference type="SAM" id="Phobius"/>
    </source>
</evidence>
<evidence type="ECO:0000313" key="3">
    <source>
        <dbReference type="Proteomes" id="UP000527143"/>
    </source>
</evidence>